<dbReference type="InterPro" id="IPR020843">
    <property type="entry name" value="ER"/>
</dbReference>
<evidence type="ECO:0000256" key="2">
    <source>
        <dbReference type="ARBA" id="ARBA00023002"/>
    </source>
</evidence>
<dbReference type="SMART" id="SM00829">
    <property type="entry name" value="PKS_ER"/>
    <property type="match status" value="1"/>
</dbReference>
<feature type="domain" description="Enoyl reductase (ER)" evidence="3">
    <location>
        <begin position="9"/>
        <end position="316"/>
    </location>
</feature>
<dbReference type="PANTHER" id="PTHR48106:SF8">
    <property type="entry name" value="OS02G0805600 PROTEIN"/>
    <property type="match status" value="1"/>
</dbReference>
<evidence type="ECO:0000259" key="3">
    <source>
        <dbReference type="SMART" id="SM00829"/>
    </source>
</evidence>
<dbReference type="InterPro" id="IPR011032">
    <property type="entry name" value="GroES-like_sf"/>
</dbReference>
<dbReference type="AlphaFoldDB" id="A0A1W1WYQ1"/>
<proteinExistence type="predicted"/>
<dbReference type="Gene3D" id="3.90.180.10">
    <property type="entry name" value="Medium-chain alcohol dehydrogenases, catalytic domain"/>
    <property type="match status" value="1"/>
</dbReference>
<dbReference type="GO" id="GO:0016651">
    <property type="term" value="F:oxidoreductase activity, acting on NAD(P)H"/>
    <property type="evidence" value="ECO:0007669"/>
    <property type="project" value="TreeGrafter"/>
</dbReference>
<dbReference type="SUPFAM" id="SSF51735">
    <property type="entry name" value="NAD(P)-binding Rossmann-fold domains"/>
    <property type="match status" value="1"/>
</dbReference>
<dbReference type="STRING" id="1121001.SAMN02745857_00251"/>
<keyword evidence="2" id="KW-0560">Oxidoreductase</keyword>
<evidence type="ECO:0000313" key="5">
    <source>
        <dbReference type="Proteomes" id="UP000192761"/>
    </source>
</evidence>
<accession>A0A1W1WYQ1</accession>
<dbReference type="SUPFAM" id="SSF50129">
    <property type="entry name" value="GroES-like"/>
    <property type="match status" value="1"/>
</dbReference>
<dbReference type="InterPro" id="IPR036291">
    <property type="entry name" value="NAD(P)-bd_dom_sf"/>
</dbReference>
<keyword evidence="5" id="KW-1185">Reference proteome</keyword>
<name>A0A1W1WYQ1_9NEIS</name>
<reference evidence="4 5" key="1">
    <citation type="submission" date="2017-04" db="EMBL/GenBank/DDBJ databases">
        <authorList>
            <person name="Afonso C.L."/>
            <person name="Miller P.J."/>
            <person name="Scott M.A."/>
            <person name="Spackman E."/>
            <person name="Goraichik I."/>
            <person name="Dimitrov K.M."/>
            <person name="Suarez D.L."/>
            <person name="Swayne D.E."/>
        </authorList>
    </citation>
    <scope>NUCLEOTIDE SEQUENCE [LARGE SCALE GENOMIC DNA]</scope>
    <source>
        <strain evidence="4 5">DSM 23236</strain>
    </source>
</reference>
<sequence length="318" mass="33480">MHAIDILDGRLQLAEQARPVPAAGQLLVRVRAAGVNRADLMQAAGRYPPPAGESAILGLEIAGDVLELGEGVTDWQVGDAVFGLVGGGAYAEYCVLDQALAIRKPAALSYEQAAALPEAWMTAWFNLVTLGQLQAGERALIHAGASGVGSVAIQLARWRGAHVATTVGNAAKADFCRALGAELVINYREQDFADAVKAAGGADFILDGVGGDYVARNQRCLNADGRMILIGLLNGLESQLNLGLLLVKRQTIRGSTLRPQPLATKAALATALRDEVLPALLARRLAIHLDRSFALADAQAAHDHLRDNRNLGKVVLTA</sequence>
<dbReference type="RefSeq" id="WP_084088712.1">
    <property type="nucleotide sequence ID" value="NZ_FWXD01000001.1"/>
</dbReference>
<dbReference type="InterPro" id="IPR013154">
    <property type="entry name" value="ADH-like_N"/>
</dbReference>
<protein>
    <submittedName>
        <fullName evidence="4">NADPH2:quinone reductase</fullName>
    </submittedName>
</protein>
<dbReference type="NCBIfam" id="TIGR02824">
    <property type="entry name" value="quinone_pig3"/>
    <property type="match status" value="1"/>
</dbReference>
<dbReference type="Proteomes" id="UP000192761">
    <property type="component" value="Unassembled WGS sequence"/>
</dbReference>
<keyword evidence="1" id="KW-0521">NADP</keyword>
<dbReference type="InterPro" id="IPR013149">
    <property type="entry name" value="ADH-like_C"/>
</dbReference>
<dbReference type="Gene3D" id="3.40.50.720">
    <property type="entry name" value="NAD(P)-binding Rossmann-like Domain"/>
    <property type="match status" value="1"/>
</dbReference>
<dbReference type="Pfam" id="PF00107">
    <property type="entry name" value="ADH_zinc_N"/>
    <property type="match status" value="1"/>
</dbReference>
<dbReference type="GO" id="GO:0070402">
    <property type="term" value="F:NADPH binding"/>
    <property type="evidence" value="ECO:0007669"/>
    <property type="project" value="TreeGrafter"/>
</dbReference>
<gene>
    <name evidence="4" type="ORF">SAMN02745857_00251</name>
</gene>
<dbReference type="Pfam" id="PF08240">
    <property type="entry name" value="ADH_N"/>
    <property type="match status" value="1"/>
</dbReference>
<evidence type="ECO:0000313" key="4">
    <source>
        <dbReference type="EMBL" id="SMC16747.1"/>
    </source>
</evidence>
<dbReference type="OrthoDB" id="9780520at2"/>
<dbReference type="InterPro" id="IPR014189">
    <property type="entry name" value="Quinone_OxRdtase_PIG3"/>
</dbReference>
<dbReference type="PANTHER" id="PTHR48106">
    <property type="entry name" value="QUINONE OXIDOREDUCTASE PIG3-RELATED"/>
    <property type="match status" value="1"/>
</dbReference>
<organism evidence="4 5">
    <name type="scientific">Andreprevotia lacus DSM 23236</name>
    <dbReference type="NCBI Taxonomy" id="1121001"/>
    <lineage>
        <taxon>Bacteria</taxon>
        <taxon>Pseudomonadati</taxon>
        <taxon>Pseudomonadota</taxon>
        <taxon>Betaproteobacteria</taxon>
        <taxon>Neisseriales</taxon>
        <taxon>Chitinibacteraceae</taxon>
        <taxon>Andreprevotia</taxon>
    </lineage>
</organism>
<dbReference type="EMBL" id="FWXD01000001">
    <property type="protein sequence ID" value="SMC16747.1"/>
    <property type="molecule type" value="Genomic_DNA"/>
</dbReference>
<dbReference type="CDD" id="cd05276">
    <property type="entry name" value="p53_inducible_oxidoreductase"/>
    <property type="match status" value="1"/>
</dbReference>
<evidence type="ECO:0000256" key="1">
    <source>
        <dbReference type="ARBA" id="ARBA00022857"/>
    </source>
</evidence>